<proteinExistence type="predicted"/>
<keyword evidence="3" id="KW-1185">Reference proteome</keyword>
<feature type="region of interest" description="Disordered" evidence="1">
    <location>
        <begin position="1"/>
        <end position="49"/>
    </location>
</feature>
<evidence type="ECO:0000256" key="1">
    <source>
        <dbReference type="SAM" id="MobiDB-lite"/>
    </source>
</evidence>
<dbReference type="Proteomes" id="UP000314294">
    <property type="component" value="Unassembled WGS sequence"/>
</dbReference>
<dbReference type="AlphaFoldDB" id="A0A4Z2I9Z3"/>
<dbReference type="EMBL" id="SRLO01000116">
    <property type="protein sequence ID" value="TNN74222.1"/>
    <property type="molecule type" value="Genomic_DNA"/>
</dbReference>
<accession>A0A4Z2I9Z3</accession>
<feature type="compositionally biased region" description="Basic and acidic residues" evidence="1">
    <location>
        <begin position="37"/>
        <end position="48"/>
    </location>
</feature>
<organism evidence="2 3">
    <name type="scientific">Liparis tanakae</name>
    <name type="common">Tanaka's snailfish</name>
    <dbReference type="NCBI Taxonomy" id="230148"/>
    <lineage>
        <taxon>Eukaryota</taxon>
        <taxon>Metazoa</taxon>
        <taxon>Chordata</taxon>
        <taxon>Craniata</taxon>
        <taxon>Vertebrata</taxon>
        <taxon>Euteleostomi</taxon>
        <taxon>Actinopterygii</taxon>
        <taxon>Neopterygii</taxon>
        <taxon>Teleostei</taxon>
        <taxon>Neoteleostei</taxon>
        <taxon>Acanthomorphata</taxon>
        <taxon>Eupercaria</taxon>
        <taxon>Perciformes</taxon>
        <taxon>Cottioidei</taxon>
        <taxon>Cottales</taxon>
        <taxon>Liparidae</taxon>
        <taxon>Liparis</taxon>
    </lineage>
</organism>
<evidence type="ECO:0000313" key="2">
    <source>
        <dbReference type="EMBL" id="TNN74222.1"/>
    </source>
</evidence>
<name>A0A4Z2I9Z3_9TELE</name>
<sequence length="208" mass="22270">MAPETGGHGQPPSSRILLPPPASTHTAVGTADGQQRGAEEKHRGRETGESSVIFSHIPCGLYCIHRSAVGFIGCSAVWQPSWLSEFSEFNVAGGGLAGWIRWQCQSPDINHQPLMPPPPLPLSGVFHGGPLAAAALKPDSMFKCTNTEIRPKGQRVECNILRYCGLLGGGFGLIRGGRMGLDKQESTKRETGKQSRGVITKSVEFVEL</sequence>
<reference evidence="2 3" key="1">
    <citation type="submission" date="2019-03" db="EMBL/GenBank/DDBJ databases">
        <title>First draft genome of Liparis tanakae, snailfish: a comprehensive survey of snailfish specific genes.</title>
        <authorList>
            <person name="Kim W."/>
            <person name="Song I."/>
            <person name="Jeong J.-H."/>
            <person name="Kim D."/>
            <person name="Kim S."/>
            <person name="Ryu S."/>
            <person name="Song J.Y."/>
            <person name="Lee S.K."/>
        </authorList>
    </citation>
    <scope>NUCLEOTIDE SEQUENCE [LARGE SCALE GENOMIC DNA]</scope>
    <source>
        <tissue evidence="2">Muscle</tissue>
    </source>
</reference>
<comment type="caution">
    <text evidence="2">The sequence shown here is derived from an EMBL/GenBank/DDBJ whole genome shotgun (WGS) entry which is preliminary data.</text>
</comment>
<evidence type="ECO:0000313" key="3">
    <source>
        <dbReference type="Proteomes" id="UP000314294"/>
    </source>
</evidence>
<gene>
    <name evidence="2" type="ORF">EYF80_015465</name>
</gene>
<protein>
    <submittedName>
        <fullName evidence="2">Uncharacterized protein</fullName>
    </submittedName>
</protein>